<dbReference type="STRING" id="633440.SAMN05421869_113332"/>
<dbReference type="Proteomes" id="UP000199202">
    <property type="component" value="Unassembled WGS sequence"/>
</dbReference>
<dbReference type="RefSeq" id="WP_342742775.1">
    <property type="nucleotide sequence ID" value="NZ_FNDJ01000013.1"/>
</dbReference>
<dbReference type="EMBL" id="FNDJ01000013">
    <property type="protein sequence ID" value="SDK04485.1"/>
    <property type="molecule type" value="Genomic_DNA"/>
</dbReference>
<dbReference type="AlphaFoldDB" id="A0A1G8YQX6"/>
<dbReference type="InterPro" id="IPR012338">
    <property type="entry name" value="Beta-lactam/transpept-like"/>
</dbReference>
<name>A0A1G8YQX6_9ACTN</name>
<accession>A0A1G8YQX6</accession>
<dbReference type="Gene3D" id="3.40.710.10">
    <property type="entry name" value="DD-peptidase/beta-lactamase superfamily"/>
    <property type="match status" value="1"/>
</dbReference>
<gene>
    <name evidence="1" type="ORF">SAMN05421869_113332</name>
</gene>
<reference evidence="1 2" key="1">
    <citation type="submission" date="2016-10" db="EMBL/GenBank/DDBJ databases">
        <authorList>
            <person name="de Groot N.N."/>
        </authorList>
    </citation>
    <scope>NUCLEOTIDE SEQUENCE [LARGE SCALE GENOMIC DNA]</scope>
    <source>
        <strain evidence="1 2">CGMCC 4.6533</strain>
    </source>
</reference>
<dbReference type="SUPFAM" id="SSF56601">
    <property type="entry name" value="beta-lactamase/transpeptidase-like"/>
    <property type="match status" value="1"/>
</dbReference>
<organism evidence="1 2">
    <name type="scientific">Nonomuraea jiangxiensis</name>
    <dbReference type="NCBI Taxonomy" id="633440"/>
    <lineage>
        <taxon>Bacteria</taxon>
        <taxon>Bacillati</taxon>
        <taxon>Actinomycetota</taxon>
        <taxon>Actinomycetes</taxon>
        <taxon>Streptosporangiales</taxon>
        <taxon>Streptosporangiaceae</taxon>
        <taxon>Nonomuraea</taxon>
    </lineage>
</organism>
<sequence length="120" mass="13085">MLGGVRGIAGAFPLWQTSRRSCSTSSNPGTRSGISATWIDESFQVHTGDLLPARGLFWNPAPGTDPADGIYVHYGFTGTGMWASPKQGRWAVLLTNKLYYGRDRQALIEIRNAFCASAFE</sequence>
<protein>
    <submittedName>
        <fullName evidence="1">Beta-lactamase</fullName>
    </submittedName>
</protein>
<proteinExistence type="predicted"/>
<evidence type="ECO:0000313" key="1">
    <source>
        <dbReference type="EMBL" id="SDK04485.1"/>
    </source>
</evidence>
<evidence type="ECO:0000313" key="2">
    <source>
        <dbReference type="Proteomes" id="UP000199202"/>
    </source>
</evidence>
<keyword evidence="2" id="KW-1185">Reference proteome</keyword>